<comment type="caution">
    <text evidence="2">The sequence shown here is derived from an EMBL/GenBank/DDBJ whole genome shotgun (WGS) entry which is preliminary data.</text>
</comment>
<dbReference type="Proteomes" id="UP000747399">
    <property type="component" value="Unassembled WGS sequence"/>
</dbReference>
<proteinExistence type="predicted"/>
<protein>
    <submittedName>
        <fullName evidence="2">Uncharacterized protein</fullName>
    </submittedName>
</protein>
<evidence type="ECO:0000256" key="1">
    <source>
        <dbReference type="SAM" id="MobiDB-lite"/>
    </source>
</evidence>
<dbReference type="AlphaFoldDB" id="A0A8J4BC43"/>
<reference evidence="2" key="1">
    <citation type="journal article" date="2021" name="Proc. Natl. Acad. Sci. U.S.A.">
        <title>Three genomes in the algal genus Volvox reveal the fate of a haploid sex-determining region after a transition to homothallism.</title>
        <authorList>
            <person name="Yamamoto K."/>
            <person name="Hamaji T."/>
            <person name="Kawai-Toyooka H."/>
            <person name="Matsuzaki R."/>
            <person name="Takahashi F."/>
            <person name="Nishimura Y."/>
            <person name="Kawachi M."/>
            <person name="Noguchi H."/>
            <person name="Minakuchi Y."/>
            <person name="Umen J.G."/>
            <person name="Toyoda A."/>
            <person name="Nozaki H."/>
        </authorList>
    </citation>
    <scope>NUCLEOTIDE SEQUENCE</scope>
    <source>
        <strain evidence="2">NIES-3780</strain>
    </source>
</reference>
<keyword evidence="3" id="KW-1185">Reference proteome</keyword>
<sequence>ADDAQLQPGEDPGDPGPENSPELEPVNRAPNWTCGHQLGSHARQSNTGGGFSTPLLRPFTQEHSTRSSKETNIRQPKAWEASYRSCNSTTHTDRGIGEAAKSGQQEANLAADLDVGLIVTTAYLSEWESPLEHWASDTKSIFQILPCSQSLHDDLAADGSSPALNHWSRPF</sequence>
<feature type="non-terminal residue" evidence="2">
    <location>
        <position position="1"/>
    </location>
</feature>
<feature type="region of interest" description="Disordered" evidence="1">
    <location>
        <begin position="1"/>
        <end position="77"/>
    </location>
</feature>
<name>A0A8J4BC43_9CHLO</name>
<organism evidence="2 3">
    <name type="scientific">Volvox africanus</name>
    <dbReference type="NCBI Taxonomy" id="51714"/>
    <lineage>
        <taxon>Eukaryota</taxon>
        <taxon>Viridiplantae</taxon>
        <taxon>Chlorophyta</taxon>
        <taxon>core chlorophytes</taxon>
        <taxon>Chlorophyceae</taxon>
        <taxon>CS clade</taxon>
        <taxon>Chlamydomonadales</taxon>
        <taxon>Volvocaceae</taxon>
        <taxon>Volvox</taxon>
    </lineage>
</organism>
<evidence type="ECO:0000313" key="2">
    <source>
        <dbReference type="EMBL" id="GIL57758.1"/>
    </source>
</evidence>
<feature type="compositionally biased region" description="Basic and acidic residues" evidence="1">
    <location>
        <begin position="63"/>
        <end position="72"/>
    </location>
</feature>
<dbReference type="EMBL" id="BNCO01000028">
    <property type="protein sequence ID" value="GIL57758.1"/>
    <property type="molecule type" value="Genomic_DNA"/>
</dbReference>
<evidence type="ECO:0000313" key="3">
    <source>
        <dbReference type="Proteomes" id="UP000747399"/>
    </source>
</evidence>
<gene>
    <name evidence="2" type="ORF">Vafri_12906</name>
</gene>
<accession>A0A8J4BC43</accession>